<dbReference type="OrthoDB" id="120976at2759"/>
<reference evidence="1 3" key="2">
    <citation type="submission" date="2020-06" db="EMBL/GenBank/DDBJ databases">
        <title>Draft genome of Bugula neritina, a colonial animal packing powerful symbionts and potential medicines.</title>
        <authorList>
            <person name="Rayko M."/>
        </authorList>
    </citation>
    <scope>NUCLEOTIDE SEQUENCE [LARGE SCALE GENOMIC DNA]</scope>
    <source>
        <strain evidence="1">Kwan_BN1</strain>
    </source>
</reference>
<evidence type="ECO:0000313" key="3">
    <source>
        <dbReference type="Proteomes" id="UP000593567"/>
    </source>
</evidence>
<reference evidence="1 3" key="1">
    <citation type="submission" date="2019-09" db="EMBL/GenBank/DDBJ databases">
        <authorList>
            <person name="Raiko M."/>
            <person name="Komissarov A."/>
            <person name="Rhodes A."/>
            <person name="Kliver S."/>
            <person name="Lim-Fong G."/>
            <person name="Kwan J."/>
            <person name="O'Brien S.J."/>
            <person name="Lopez J.V."/>
        </authorList>
    </citation>
    <scope>NUCLEOTIDE SEQUENCE [LARGE SCALE GENOMIC DNA]</scope>
    <source>
        <strain evidence="1">Kwan_BN1</strain>
    </source>
</reference>
<dbReference type="EMBL" id="VXIV02000247">
    <property type="protein sequence ID" value="KAF6039497.1"/>
    <property type="molecule type" value="Genomic_DNA"/>
</dbReference>
<comment type="caution">
    <text evidence="1">The sequence shown here is derived from an EMBL/GenBank/DDBJ whole genome shotgun (WGS) entry which is preliminary data.</text>
</comment>
<dbReference type="EMBL" id="VXIV02003230">
    <property type="protein sequence ID" value="KAF6019439.1"/>
    <property type="molecule type" value="Genomic_DNA"/>
</dbReference>
<evidence type="ECO:0000313" key="2">
    <source>
        <dbReference type="EMBL" id="KAF6039497.1"/>
    </source>
</evidence>
<proteinExistence type="predicted"/>
<organism evidence="1 3">
    <name type="scientific">Bugula neritina</name>
    <name type="common">Brown bryozoan</name>
    <name type="synonym">Sertularia neritina</name>
    <dbReference type="NCBI Taxonomy" id="10212"/>
    <lineage>
        <taxon>Eukaryota</taxon>
        <taxon>Metazoa</taxon>
        <taxon>Spiralia</taxon>
        <taxon>Lophotrochozoa</taxon>
        <taxon>Bryozoa</taxon>
        <taxon>Gymnolaemata</taxon>
        <taxon>Cheilostomatida</taxon>
        <taxon>Flustrina</taxon>
        <taxon>Buguloidea</taxon>
        <taxon>Bugulidae</taxon>
        <taxon>Bugula</taxon>
    </lineage>
</organism>
<protein>
    <submittedName>
        <fullName evidence="1">Uncharacterized protein</fullName>
    </submittedName>
</protein>
<name>A0A7J7IZV4_BUGNE</name>
<evidence type="ECO:0000313" key="1">
    <source>
        <dbReference type="EMBL" id="KAF6019439.1"/>
    </source>
</evidence>
<dbReference type="AlphaFoldDB" id="A0A7J7IZV4"/>
<keyword evidence="3" id="KW-1185">Reference proteome</keyword>
<dbReference type="Proteomes" id="UP000593567">
    <property type="component" value="Unassembled WGS sequence"/>
</dbReference>
<accession>A0A7J7IZV4</accession>
<gene>
    <name evidence="2" type="ORF">EB796_002196</name>
    <name evidence="1" type="ORF">EB796_022246</name>
</gene>
<sequence length="170" mass="18906">MNDNPMSTSGAITLITALSNNPNSTITNLELQGNPVEYEFLRILKEVQAARTVTVSYGTVLRSGNTTQDLGKPAVGECGPVKPVLISEENLIINNRKRLQELFTKYYIASTEKGMCNPEELIDCLLLMSPGLNTKQLNAVVQGMPRNHHNLIPLRNLFEAKEQKQRHMVS</sequence>